<accession>A0A507BX42</accession>
<evidence type="ECO:0000313" key="1">
    <source>
        <dbReference type="EMBL" id="TPX31429.1"/>
    </source>
</evidence>
<name>A0A507BX42_9FUNG</name>
<dbReference type="InterPro" id="IPR036561">
    <property type="entry name" value="MAM33_sf"/>
</dbReference>
<dbReference type="AlphaFoldDB" id="A0A507BX42"/>
<dbReference type="EMBL" id="QEAO01000045">
    <property type="protein sequence ID" value="TPX31429.1"/>
    <property type="molecule type" value="Genomic_DNA"/>
</dbReference>
<gene>
    <name evidence="1" type="ORF">SmJEL517_g05232</name>
</gene>
<dbReference type="Pfam" id="PF02330">
    <property type="entry name" value="MAM33"/>
    <property type="match status" value="1"/>
</dbReference>
<dbReference type="GeneID" id="42006455"/>
<sequence>MFRAARTLSCLRMSSSQYALARVSVSRMAPMPSLLAPTSSMVRFSHGLVDKDLSHKLKEELQYEKENEEKALPPFLKSFQDLGTFKIEDKPGNKEVALTRAFGNEKISVIFSTDALAQEDEEMMEDSIEGQKEEAETEGMSLSIPVTIIIDKKAGSTDSGAIEVSATVQDDVFFIDSVSYRRSSSVAHDESAEGDWQRRGGYGGPVFADLDEDLQDLFHKYLEERGFDPTLADFIPNYLEYKEQKEYVAWLSNIGEFVAK</sequence>
<dbReference type="GO" id="GO:0005759">
    <property type="term" value="C:mitochondrial matrix"/>
    <property type="evidence" value="ECO:0007669"/>
    <property type="project" value="InterPro"/>
</dbReference>
<dbReference type="STRING" id="1806994.A0A507BX42"/>
<dbReference type="OrthoDB" id="278212at2759"/>
<proteinExistence type="predicted"/>
<keyword evidence="2" id="KW-1185">Reference proteome</keyword>
<evidence type="ECO:0008006" key="3">
    <source>
        <dbReference type="Google" id="ProtNLM"/>
    </source>
</evidence>
<dbReference type="PANTHER" id="PTHR10826:SF1">
    <property type="entry name" value="COMPLEMENT COMPONENT 1 Q SUBCOMPONENT-BINDING PROTEIN, MITOCHONDRIAL"/>
    <property type="match status" value="1"/>
</dbReference>
<protein>
    <recommendedName>
        <fullName evidence="3">Mitochondrial glyco protein</fullName>
    </recommendedName>
</protein>
<dbReference type="Gene3D" id="3.10.280.10">
    <property type="entry name" value="Mitochondrial glycoprotein"/>
    <property type="match status" value="1"/>
</dbReference>
<dbReference type="SUPFAM" id="SSF54529">
    <property type="entry name" value="Mitochondrial glycoprotein MAM33-like"/>
    <property type="match status" value="1"/>
</dbReference>
<reference evidence="1 2" key="1">
    <citation type="journal article" date="2019" name="Sci. Rep.">
        <title>Comparative genomics of chytrid fungi reveal insights into the obligate biotrophic and pathogenic lifestyle of Synchytrium endobioticum.</title>
        <authorList>
            <person name="van de Vossenberg B.T.L.H."/>
            <person name="Warris S."/>
            <person name="Nguyen H.D.T."/>
            <person name="van Gent-Pelzer M.P.E."/>
            <person name="Joly D.L."/>
            <person name="van de Geest H.C."/>
            <person name="Bonants P.J.M."/>
            <person name="Smith D.S."/>
            <person name="Levesque C.A."/>
            <person name="van der Lee T.A.J."/>
        </authorList>
    </citation>
    <scope>NUCLEOTIDE SEQUENCE [LARGE SCALE GENOMIC DNA]</scope>
    <source>
        <strain evidence="1 2">JEL517</strain>
    </source>
</reference>
<dbReference type="Proteomes" id="UP000319731">
    <property type="component" value="Unassembled WGS sequence"/>
</dbReference>
<dbReference type="RefSeq" id="XP_031022865.1">
    <property type="nucleotide sequence ID" value="XM_031171158.1"/>
</dbReference>
<organism evidence="1 2">
    <name type="scientific">Synchytrium microbalum</name>
    <dbReference type="NCBI Taxonomy" id="1806994"/>
    <lineage>
        <taxon>Eukaryota</taxon>
        <taxon>Fungi</taxon>
        <taxon>Fungi incertae sedis</taxon>
        <taxon>Chytridiomycota</taxon>
        <taxon>Chytridiomycota incertae sedis</taxon>
        <taxon>Chytridiomycetes</taxon>
        <taxon>Synchytriales</taxon>
        <taxon>Synchytriaceae</taxon>
        <taxon>Synchytrium</taxon>
    </lineage>
</organism>
<dbReference type="InterPro" id="IPR003428">
    <property type="entry name" value="MAM33"/>
</dbReference>
<dbReference type="GO" id="GO:0042256">
    <property type="term" value="P:cytosolic ribosome assembly"/>
    <property type="evidence" value="ECO:0007669"/>
    <property type="project" value="TreeGrafter"/>
</dbReference>
<evidence type="ECO:0000313" key="2">
    <source>
        <dbReference type="Proteomes" id="UP000319731"/>
    </source>
</evidence>
<dbReference type="PANTHER" id="PTHR10826">
    <property type="entry name" value="COMPLEMENT COMPONENT 1"/>
    <property type="match status" value="1"/>
</dbReference>
<comment type="caution">
    <text evidence="1">The sequence shown here is derived from an EMBL/GenBank/DDBJ whole genome shotgun (WGS) entry which is preliminary data.</text>
</comment>